<evidence type="ECO:0000259" key="7">
    <source>
        <dbReference type="PROSITE" id="PS50089"/>
    </source>
</evidence>
<feature type="compositionally biased region" description="Gly residues" evidence="6">
    <location>
        <begin position="463"/>
        <end position="476"/>
    </location>
</feature>
<dbReference type="PANTHER" id="PTHR25462">
    <property type="entry name" value="BONUS, ISOFORM C-RELATED"/>
    <property type="match status" value="1"/>
</dbReference>
<feature type="compositionally biased region" description="Pro residues" evidence="6">
    <location>
        <begin position="430"/>
        <end position="440"/>
    </location>
</feature>
<dbReference type="PROSITE" id="PS50089">
    <property type="entry name" value="ZF_RING_2"/>
    <property type="match status" value="1"/>
</dbReference>
<dbReference type="InterPro" id="IPR013083">
    <property type="entry name" value="Znf_RING/FYVE/PHD"/>
</dbReference>
<evidence type="ECO:0000256" key="6">
    <source>
        <dbReference type="SAM" id="MobiDB-lite"/>
    </source>
</evidence>
<name>A0A814D6W9_9BILA</name>
<feature type="region of interest" description="Disordered" evidence="6">
    <location>
        <begin position="395"/>
        <end position="478"/>
    </location>
</feature>
<proteinExistence type="predicted"/>
<evidence type="ECO:0000256" key="1">
    <source>
        <dbReference type="ARBA" id="ARBA00022723"/>
    </source>
</evidence>
<dbReference type="AlphaFoldDB" id="A0A814D6W9"/>
<dbReference type="CDD" id="cd16524">
    <property type="entry name" value="RING-HC_NHL-1-like"/>
    <property type="match status" value="1"/>
</dbReference>
<dbReference type="PANTHER" id="PTHR25462:SF296">
    <property type="entry name" value="MEIOTIC P26, ISOFORM F"/>
    <property type="match status" value="1"/>
</dbReference>
<dbReference type="EMBL" id="CAJNOT010000680">
    <property type="protein sequence ID" value="CAF1053776.1"/>
    <property type="molecule type" value="Genomic_DNA"/>
</dbReference>
<evidence type="ECO:0000313" key="8">
    <source>
        <dbReference type="EMBL" id="CAF0949704.1"/>
    </source>
</evidence>
<dbReference type="InterPro" id="IPR018957">
    <property type="entry name" value="Znf_C3HC4_RING-type"/>
</dbReference>
<evidence type="ECO:0000313" key="9">
    <source>
        <dbReference type="EMBL" id="CAF1053776.1"/>
    </source>
</evidence>
<gene>
    <name evidence="8" type="ORF">JXQ802_LOCUS11616</name>
    <name evidence="9" type="ORF">ZHD862_LOCUS15194</name>
</gene>
<dbReference type="SMART" id="SM00184">
    <property type="entry name" value="RING"/>
    <property type="match status" value="1"/>
</dbReference>
<keyword evidence="10" id="KW-1185">Reference proteome</keyword>
<feature type="compositionally biased region" description="Polar residues" evidence="6">
    <location>
        <begin position="395"/>
        <end position="416"/>
    </location>
</feature>
<keyword evidence="2 4" id="KW-0863">Zinc-finger</keyword>
<reference evidence="8" key="1">
    <citation type="submission" date="2021-02" db="EMBL/GenBank/DDBJ databases">
        <authorList>
            <person name="Nowell W R."/>
        </authorList>
    </citation>
    <scope>NUCLEOTIDE SEQUENCE</scope>
</reference>
<dbReference type="Proteomes" id="UP000663864">
    <property type="component" value="Unassembled WGS sequence"/>
</dbReference>
<comment type="caution">
    <text evidence="8">The sequence shown here is derived from an EMBL/GenBank/DDBJ whole genome shotgun (WGS) entry which is preliminary data.</text>
</comment>
<keyword evidence="5" id="KW-0175">Coiled coil</keyword>
<dbReference type="EMBL" id="CAJNOL010000232">
    <property type="protein sequence ID" value="CAF0949704.1"/>
    <property type="molecule type" value="Genomic_DNA"/>
</dbReference>
<dbReference type="Proteomes" id="UP000663870">
    <property type="component" value="Unassembled WGS sequence"/>
</dbReference>
<organism evidence="8 10">
    <name type="scientific">Rotaria sordida</name>
    <dbReference type="NCBI Taxonomy" id="392033"/>
    <lineage>
        <taxon>Eukaryota</taxon>
        <taxon>Metazoa</taxon>
        <taxon>Spiralia</taxon>
        <taxon>Gnathifera</taxon>
        <taxon>Rotifera</taxon>
        <taxon>Eurotatoria</taxon>
        <taxon>Bdelloidea</taxon>
        <taxon>Philodinida</taxon>
        <taxon>Philodinidae</taxon>
        <taxon>Rotaria</taxon>
    </lineage>
</organism>
<evidence type="ECO:0000256" key="5">
    <source>
        <dbReference type="SAM" id="Coils"/>
    </source>
</evidence>
<evidence type="ECO:0000256" key="2">
    <source>
        <dbReference type="ARBA" id="ARBA00022771"/>
    </source>
</evidence>
<dbReference type="Pfam" id="PF00097">
    <property type="entry name" value="zf-C3HC4"/>
    <property type="match status" value="1"/>
</dbReference>
<keyword evidence="1" id="KW-0479">Metal-binding</keyword>
<keyword evidence="3" id="KW-0862">Zinc</keyword>
<dbReference type="InterPro" id="IPR001841">
    <property type="entry name" value="Znf_RING"/>
</dbReference>
<accession>A0A814D6W9</accession>
<feature type="domain" description="RING-type" evidence="7">
    <location>
        <begin position="18"/>
        <end position="60"/>
    </location>
</feature>
<dbReference type="Gene3D" id="3.30.40.10">
    <property type="entry name" value="Zinc/RING finger domain, C3HC4 (zinc finger)"/>
    <property type="match status" value="1"/>
</dbReference>
<feature type="coiled-coil region" evidence="5">
    <location>
        <begin position="136"/>
        <end position="170"/>
    </location>
</feature>
<evidence type="ECO:0000256" key="3">
    <source>
        <dbReference type="ARBA" id="ARBA00022833"/>
    </source>
</evidence>
<evidence type="ECO:0000256" key="4">
    <source>
        <dbReference type="PROSITE-ProRule" id="PRU00175"/>
    </source>
</evidence>
<dbReference type="InterPro" id="IPR047153">
    <property type="entry name" value="TRIM45/56/19-like"/>
</dbReference>
<evidence type="ECO:0000313" key="10">
    <source>
        <dbReference type="Proteomes" id="UP000663870"/>
    </source>
</evidence>
<dbReference type="GO" id="GO:0008270">
    <property type="term" value="F:zinc ion binding"/>
    <property type="evidence" value="ECO:0007669"/>
    <property type="project" value="UniProtKB-KW"/>
</dbReference>
<sequence>MATTNENNSNQMERLTTCPVCLDKFRIPKLLPCMHTFCLTPCLTNLVDPRARSLRCPECRREHPIPPGGVQTFPANLTMIGFLDLQPVNSSQPDSCFVCKEQKQALIKCHDCSKYICSDCREGHLREGSYNIRSLASQLRRTLPKLSDKIASYEQRVNTVKTNHDQIQHEITSAIATLIQELKHRETALFTEAEVYMQSQLRMFRLQQETAEVELASVASFCESIETSLSNEQAITDIDLANMRSQCSRYSQQIETLHAQMPTDVQKLRLTFENQVPLSSAIQNFGRLIDISNEQQSQTSTSQVVPIQQTRFSSPGHPHSVANYGTTVPNQMYIREQSQMEQLRHLENLYYSRGSTASRPPLPSQTFAYRPPQSHFSGSVDNPFVDLNFTAPARSSTSSYTASWDPQSVRRSSSIFGPNPFVVTNTRPTQRPPAPTPPSVRPNHVTSTTAGRSLEGDDRPIFGGRGGGGGGGGGGGRARERVITTAPIQEQESSPNGDLQRRRTFVLDEPSVPNLPQSGAQRPRDTVLVQELYNVQRQIRAQTPVAFTIDINEASRSAPSQATGNAPT</sequence>
<protein>
    <recommendedName>
        <fullName evidence="7">RING-type domain-containing protein</fullName>
    </recommendedName>
</protein>
<dbReference type="SUPFAM" id="SSF57850">
    <property type="entry name" value="RING/U-box"/>
    <property type="match status" value="1"/>
</dbReference>